<feature type="transmembrane region" description="Helical" evidence="9">
    <location>
        <begin position="46"/>
        <end position="70"/>
    </location>
</feature>
<keyword evidence="7 9" id="KW-1133">Transmembrane helix</keyword>
<evidence type="ECO:0000256" key="5">
    <source>
        <dbReference type="ARBA" id="ARBA00022692"/>
    </source>
</evidence>
<comment type="function">
    <text evidence="9">Component of the transport system for branched-chain amino acids.</text>
</comment>
<dbReference type="PANTHER" id="PTHR30588:SF0">
    <property type="entry name" value="BRANCHED-CHAIN AMINO ACID PERMEASE BRNQ"/>
    <property type="match status" value="1"/>
</dbReference>
<comment type="subcellular location">
    <subcellularLocation>
        <location evidence="9">Cell inner membrane</location>
        <topology evidence="9">Multi-pass membrane protein</topology>
    </subcellularLocation>
    <subcellularLocation>
        <location evidence="1">Cell membrane</location>
        <topology evidence="1">Multi-pass membrane protein</topology>
    </subcellularLocation>
</comment>
<dbReference type="EMBL" id="CP133270">
    <property type="protein sequence ID" value="WVX67157.1"/>
    <property type="molecule type" value="Genomic_DNA"/>
</dbReference>
<dbReference type="Proteomes" id="UP001330434">
    <property type="component" value="Chromosome"/>
</dbReference>
<protein>
    <recommendedName>
        <fullName evidence="9">Branched-chain amino acid transport system carrier protein</fullName>
    </recommendedName>
</protein>
<feature type="transmembrane region" description="Helical" evidence="9">
    <location>
        <begin position="12"/>
        <end position="34"/>
    </location>
</feature>
<keyword evidence="6 9" id="KW-0029">Amino-acid transport</keyword>
<keyword evidence="3 9" id="KW-0813">Transport</keyword>
<accession>A0ABZ2C710</accession>
<feature type="transmembrane region" description="Helical" evidence="9">
    <location>
        <begin position="82"/>
        <end position="104"/>
    </location>
</feature>
<keyword evidence="5 9" id="KW-0812">Transmembrane</keyword>
<feature type="transmembrane region" description="Helical" evidence="9">
    <location>
        <begin position="152"/>
        <end position="173"/>
    </location>
</feature>
<organism evidence="10 11">
    <name type="scientific">Candidatus Bealeia paramacronuclearis</name>
    <dbReference type="NCBI Taxonomy" id="1921001"/>
    <lineage>
        <taxon>Bacteria</taxon>
        <taxon>Pseudomonadati</taxon>
        <taxon>Pseudomonadota</taxon>
        <taxon>Alphaproteobacteria</taxon>
        <taxon>Holosporales</taxon>
        <taxon>Holosporaceae</taxon>
        <taxon>Candidatus Bealeia</taxon>
    </lineage>
</organism>
<comment type="similarity">
    <text evidence="2 9">Belongs to the branched chain amino acid transporter family.</text>
</comment>
<feature type="transmembrane region" description="Helical" evidence="9">
    <location>
        <begin position="268"/>
        <end position="301"/>
    </location>
</feature>
<dbReference type="InterPro" id="IPR004685">
    <property type="entry name" value="Brnchd-chn_aa_trnsp_Livcs"/>
</dbReference>
<comment type="caution">
    <text evidence="9">Lacks conserved residue(s) required for the propagation of feature annotation.</text>
</comment>
<dbReference type="Gene3D" id="1.20.1740.10">
    <property type="entry name" value="Amino acid/polyamine transporter I"/>
    <property type="match status" value="1"/>
</dbReference>
<evidence type="ECO:0000256" key="4">
    <source>
        <dbReference type="ARBA" id="ARBA00022475"/>
    </source>
</evidence>
<keyword evidence="8 9" id="KW-0472">Membrane</keyword>
<evidence type="ECO:0000256" key="2">
    <source>
        <dbReference type="ARBA" id="ARBA00008540"/>
    </source>
</evidence>
<evidence type="ECO:0000256" key="7">
    <source>
        <dbReference type="ARBA" id="ARBA00022989"/>
    </source>
</evidence>
<gene>
    <name evidence="10" type="ORF">Bealeia1_01354</name>
</gene>
<evidence type="ECO:0000256" key="9">
    <source>
        <dbReference type="RuleBase" id="RU362122"/>
    </source>
</evidence>
<evidence type="ECO:0000313" key="10">
    <source>
        <dbReference type="EMBL" id="WVX67157.1"/>
    </source>
</evidence>
<evidence type="ECO:0000256" key="3">
    <source>
        <dbReference type="ARBA" id="ARBA00022448"/>
    </source>
</evidence>
<proteinExistence type="inferred from homology"/>
<keyword evidence="11" id="KW-1185">Reference proteome</keyword>
<feature type="transmembrane region" description="Helical" evidence="9">
    <location>
        <begin position="226"/>
        <end position="248"/>
    </location>
</feature>
<dbReference type="RefSeq" id="WP_331255939.1">
    <property type="nucleotide sequence ID" value="NZ_CP133270.1"/>
</dbReference>
<feature type="transmembrane region" description="Helical" evidence="9">
    <location>
        <begin position="193"/>
        <end position="214"/>
    </location>
</feature>
<reference evidence="10 11" key="1">
    <citation type="journal article" date="2024" name="Environ. Microbiol.">
        <title>Novel evolutionary insights on the interactions of the Holosporales (Alphaproteobacteria) with eukaryotic hosts from comparative genomics.</title>
        <authorList>
            <person name="Giovannini M."/>
            <person name="Petroni G."/>
            <person name="Castelli M."/>
        </authorList>
    </citation>
    <scope>NUCLEOTIDE SEQUENCE [LARGE SCALE GENOMIC DNA]</scope>
    <source>
        <strain evidence="10 11">US_Bl 15I1</strain>
    </source>
</reference>
<feature type="transmembrane region" description="Helical" evidence="9">
    <location>
        <begin position="351"/>
        <end position="369"/>
    </location>
</feature>
<feature type="transmembrane region" description="Helical" evidence="9">
    <location>
        <begin position="322"/>
        <end position="345"/>
    </location>
</feature>
<evidence type="ECO:0000256" key="1">
    <source>
        <dbReference type="ARBA" id="ARBA00004651"/>
    </source>
</evidence>
<keyword evidence="4" id="KW-1003">Cell membrane</keyword>
<feature type="transmembrane region" description="Helical" evidence="9">
    <location>
        <begin position="124"/>
        <end position="140"/>
    </location>
</feature>
<sequence>MKKSSSQSLFTVKRIFVAGFAMFAMFFGSGNLVFPLLIGKSAMGQYPWAISGFVISGVVIPFLGLLGILLYNGSYMNFFARLGKVVSFVLIFFLLSLVGPFGVIPRCITVSYGSFLTLFPETPLAIFSFLMCVLVFFLSVRENKVVPLLGTILAPAKILSVGFIVLFGFLYAAQPALSTLTDTQAFKSGLYEGYQTMDLMAAFFFATVVMNYLVKSQNEDSQESPLMFKTAVGAMLIGGGLMSAVYLGMVYLGATYASDLGSARPEQFLAVIAHISLGALSGKIVTAAIVLACLTTAIALTTTFTDFVYEHLFKKRFERSHCLAMSTLISFVFSTFGFSGIAGYLGPILSALYPLLIVYTLFNIGAWIWENYLKKSTFSNNTICNK</sequence>
<evidence type="ECO:0000256" key="8">
    <source>
        <dbReference type="ARBA" id="ARBA00023136"/>
    </source>
</evidence>
<evidence type="ECO:0000313" key="11">
    <source>
        <dbReference type="Proteomes" id="UP001330434"/>
    </source>
</evidence>
<dbReference type="PANTHER" id="PTHR30588">
    <property type="entry name" value="BRANCHED-CHAIN AMINO ACID TRANSPORT SYSTEM 2 CARRIER PROTEIN"/>
    <property type="match status" value="1"/>
</dbReference>
<dbReference type="Pfam" id="PF05525">
    <property type="entry name" value="Branch_AA_trans"/>
    <property type="match status" value="1"/>
</dbReference>
<name>A0ABZ2C710_9PROT</name>
<evidence type="ECO:0000256" key="6">
    <source>
        <dbReference type="ARBA" id="ARBA00022970"/>
    </source>
</evidence>